<feature type="domain" description="CMP/dCMP-type deaminase" evidence="2">
    <location>
        <begin position="9"/>
        <end position="125"/>
    </location>
</feature>
<dbReference type="InterPro" id="IPR036188">
    <property type="entry name" value="FAD/NAD-bd_sf"/>
</dbReference>
<dbReference type="InterPro" id="IPR053208">
    <property type="entry name" value="GMC_Oxidoreductase_CD"/>
</dbReference>
<gene>
    <name evidence="3" type="ORF">E0Z10_g5486</name>
</gene>
<dbReference type="Pfam" id="PF14437">
    <property type="entry name" value="MafB19-deam"/>
    <property type="match status" value="1"/>
</dbReference>
<dbReference type="Gene3D" id="3.40.140.10">
    <property type="entry name" value="Cytidine Deaminase, domain 2"/>
    <property type="match status" value="1"/>
</dbReference>
<sequence length="747" mass="80458">MPSSHTFTSTELTHLRRTVALAGEALESGDAPFGSVLVDSRNVFLREDRNRIRSMNDATRHPEFELARWAAENMAAEDRRLATVYTSGEHCPMCAAAHAWVGLGRVVYVASAQQLERWMAGFRRELGEKGTAPVANLPVTTVAPGVEVVGPVAELEGEIKALHRRTEIKELAAELDIILLHSNMKSPALWLAATACLCLCAPASAAPLTDWEDQKWDAIVIGAGTAGIIVADRLSEAGKKTLLLEIGGPSYGITGGTEKPKWLEKTSLSRVDVPGLYKSIFGGSKSLICPPGVVNSYQACAIGGNSAINAGLFFQPPASDWDNYHPKGWKSVDVKNATNRLLSKQKSVTEYSRDDKFYLQTGYTAAKAWLVDSAGFANVSFNDKPNNKDRVFGRPSYNYIDGQRGGPVRTHLQDALKRKNFRLATGVRVQRIKQIRGLASSVQATVNNRNISILLAPRGRVIVSTGAVASPGLLMRSGIGPSDMLSSASTAGTPPSNWVVNSQVGQGLFDNPNTFIELSGPKIKSYTHNYDNPVPADRDLYLSSRSGPYAVASQTSVFWGYVPNPDGSRTGVQGTIDSSGFGGFTANNTITMNIYGTSGLLSTGRVVLSTDGKFVPSASSGVYYSNPRDGMNIAKFIHSIFQYLPSSTPQAPSPVGLTPLNIARHSTVEQIYKYITTYSTYAVGSVQHWSSSCRIGRCVDVNTKVIGTTNIYVVDASIISPLTVNPQFGVMVAAEKGAERILATWPL</sequence>
<evidence type="ECO:0000259" key="2">
    <source>
        <dbReference type="PROSITE" id="PS51747"/>
    </source>
</evidence>
<dbReference type="PANTHER" id="PTHR47190">
    <property type="entry name" value="DEHYDROGENASE, PUTATIVE-RELATED"/>
    <property type="match status" value="1"/>
</dbReference>
<dbReference type="AlphaFoldDB" id="A0A4Z0YTB4"/>
<dbReference type="PROSITE" id="PS00624">
    <property type="entry name" value="GMC_OXRED_2"/>
    <property type="match status" value="1"/>
</dbReference>
<dbReference type="SUPFAM" id="SSF53927">
    <property type="entry name" value="Cytidine deaminase-like"/>
    <property type="match status" value="1"/>
</dbReference>
<dbReference type="PANTHER" id="PTHR47190:SF1">
    <property type="entry name" value="GLUCOSE-METHANOL-CHOLINE OXIDOREDUCTASE N-TERMINAL DOMAIN-CONTAINING PROTEIN"/>
    <property type="match status" value="1"/>
</dbReference>
<keyword evidence="4" id="KW-1185">Reference proteome</keyword>
<dbReference type="InterPro" id="IPR007867">
    <property type="entry name" value="GMC_OxRtase_C"/>
</dbReference>
<dbReference type="Proteomes" id="UP000297716">
    <property type="component" value="Unassembled WGS sequence"/>
</dbReference>
<name>A0A4Z0YTB4_9PEZI</name>
<dbReference type="GO" id="GO:0002100">
    <property type="term" value="P:tRNA wobble adenosine to inosine editing"/>
    <property type="evidence" value="ECO:0007669"/>
    <property type="project" value="InterPro"/>
</dbReference>
<dbReference type="GO" id="GO:0052717">
    <property type="term" value="F:tRNA-specific adenosine-34 deaminase activity"/>
    <property type="evidence" value="ECO:0007669"/>
    <property type="project" value="UniProtKB-EC"/>
</dbReference>
<organism evidence="3 4">
    <name type="scientific">Xylaria hypoxylon</name>
    <dbReference type="NCBI Taxonomy" id="37992"/>
    <lineage>
        <taxon>Eukaryota</taxon>
        <taxon>Fungi</taxon>
        <taxon>Dikarya</taxon>
        <taxon>Ascomycota</taxon>
        <taxon>Pezizomycotina</taxon>
        <taxon>Sordariomycetes</taxon>
        <taxon>Xylariomycetidae</taxon>
        <taxon>Xylariales</taxon>
        <taxon>Xylariaceae</taxon>
        <taxon>Xylaria</taxon>
    </lineage>
</organism>
<dbReference type="CDD" id="cd01285">
    <property type="entry name" value="nucleoside_deaminase"/>
    <property type="match status" value="1"/>
</dbReference>
<comment type="caution">
    <text evidence="3">The sequence shown here is derived from an EMBL/GenBank/DDBJ whole genome shotgun (WGS) entry which is preliminary data.</text>
</comment>
<dbReference type="Gene3D" id="3.30.410.10">
    <property type="entry name" value="Cholesterol Oxidase, domain 2"/>
    <property type="match status" value="1"/>
</dbReference>
<proteinExistence type="inferred from homology"/>
<dbReference type="Pfam" id="PF00732">
    <property type="entry name" value="GMC_oxred_N"/>
    <property type="match status" value="1"/>
</dbReference>
<dbReference type="GO" id="GO:0050660">
    <property type="term" value="F:flavin adenine dinucleotide binding"/>
    <property type="evidence" value="ECO:0007669"/>
    <property type="project" value="InterPro"/>
</dbReference>
<dbReference type="OrthoDB" id="413885at2759"/>
<dbReference type="STRING" id="37992.A0A4Z0YTB4"/>
<evidence type="ECO:0000256" key="1">
    <source>
        <dbReference type="ARBA" id="ARBA00010790"/>
    </source>
</evidence>
<evidence type="ECO:0000313" key="3">
    <source>
        <dbReference type="EMBL" id="TGJ83278.1"/>
    </source>
</evidence>
<dbReference type="GO" id="GO:0016614">
    <property type="term" value="F:oxidoreductase activity, acting on CH-OH group of donors"/>
    <property type="evidence" value="ECO:0007669"/>
    <property type="project" value="InterPro"/>
</dbReference>
<protein>
    <recommendedName>
        <fullName evidence="2">CMP/dCMP-type deaminase domain-containing protein</fullName>
    </recommendedName>
</protein>
<dbReference type="PROSITE" id="PS51747">
    <property type="entry name" value="CYT_DCMP_DEAMINASES_2"/>
    <property type="match status" value="1"/>
</dbReference>
<dbReference type="InterPro" id="IPR000172">
    <property type="entry name" value="GMC_OxRdtase_N"/>
</dbReference>
<comment type="similarity">
    <text evidence="1">Belongs to the GMC oxidoreductase family.</text>
</comment>
<dbReference type="SUPFAM" id="SSF54373">
    <property type="entry name" value="FAD-linked reductases, C-terminal domain"/>
    <property type="match status" value="1"/>
</dbReference>
<dbReference type="Pfam" id="PF05199">
    <property type="entry name" value="GMC_oxred_C"/>
    <property type="match status" value="1"/>
</dbReference>
<accession>A0A4Z0YTB4</accession>
<dbReference type="EMBL" id="SKBN01000099">
    <property type="protein sequence ID" value="TGJ83278.1"/>
    <property type="molecule type" value="Genomic_DNA"/>
</dbReference>
<dbReference type="InterPro" id="IPR002125">
    <property type="entry name" value="CMP_dCMP_dom"/>
</dbReference>
<dbReference type="Gene3D" id="3.50.50.60">
    <property type="entry name" value="FAD/NAD(P)-binding domain"/>
    <property type="match status" value="1"/>
</dbReference>
<evidence type="ECO:0000313" key="4">
    <source>
        <dbReference type="Proteomes" id="UP000297716"/>
    </source>
</evidence>
<dbReference type="SUPFAM" id="SSF51905">
    <property type="entry name" value="FAD/NAD(P)-binding domain"/>
    <property type="match status" value="1"/>
</dbReference>
<reference evidence="3 4" key="1">
    <citation type="submission" date="2019-03" db="EMBL/GenBank/DDBJ databases">
        <title>Draft genome sequence of Xylaria hypoxylon DSM 108379, a ubiquitous saprotrophic-parasitic fungi on hardwood.</title>
        <authorList>
            <person name="Buettner E."/>
            <person name="Leonhardt S."/>
            <person name="Gebauer A.M."/>
            <person name="Liers C."/>
            <person name="Hofrichter M."/>
            <person name="Kellner H."/>
        </authorList>
    </citation>
    <scope>NUCLEOTIDE SEQUENCE [LARGE SCALE GENOMIC DNA]</scope>
    <source>
        <strain evidence="3 4">DSM 108379</strain>
    </source>
</reference>
<dbReference type="InterPro" id="IPR058535">
    <property type="entry name" value="MafB19-deam"/>
</dbReference>
<dbReference type="InterPro" id="IPR016193">
    <property type="entry name" value="Cytidine_deaminase-like"/>
</dbReference>